<dbReference type="PANTHER" id="PTHR36932:SF1">
    <property type="entry name" value="CAPSULAR POLYSACCHARIDE BIOSYNTHESIS PROTEIN"/>
    <property type="match status" value="1"/>
</dbReference>
<organism evidence="1 2">
    <name type="scientific">Halobacillus shinanisalinarum</name>
    <dbReference type="NCBI Taxonomy" id="2932258"/>
    <lineage>
        <taxon>Bacteria</taxon>
        <taxon>Bacillati</taxon>
        <taxon>Bacillota</taxon>
        <taxon>Bacilli</taxon>
        <taxon>Bacillales</taxon>
        <taxon>Bacillaceae</taxon>
        <taxon>Halobacillus</taxon>
    </lineage>
</organism>
<evidence type="ECO:0000313" key="1">
    <source>
        <dbReference type="EMBL" id="UOQ95060.1"/>
    </source>
</evidence>
<gene>
    <name evidence="1" type="ORF">MUO14_09085</name>
</gene>
<proteinExistence type="predicted"/>
<dbReference type="EMBL" id="CP095074">
    <property type="protein sequence ID" value="UOQ95060.1"/>
    <property type="molecule type" value="Genomic_DNA"/>
</dbReference>
<reference evidence="1 2" key="1">
    <citation type="submission" date="2022-04" db="EMBL/GenBank/DDBJ databases">
        <title>Halobacillus sp. isolated from saltern.</title>
        <authorList>
            <person name="Won M."/>
            <person name="Lee C.-M."/>
            <person name="Woen H.-Y."/>
            <person name="Kwon S.-W."/>
        </authorList>
    </citation>
    <scope>NUCLEOTIDE SEQUENCE [LARGE SCALE GENOMIC DNA]</scope>
    <source>
        <strain evidence="1 2">SSTM10-2</strain>
    </source>
</reference>
<accession>A0ABY4H572</accession>
<keyword evidence="1" id="KW-0436">Ligase</keyword>
<evidence type="ECO:0000313" key="2">
    <source>
        <dbReference type="Proteomes" id="UP000831880"/>
    </source>
</evidence>
<dbReference type="GO" id="GO:0016874">
    <property type="term" value="F:ligase activity"/>
    <property type="evidence" value="ECO:0007669"/>
    <property type="project" value="UniProtKB-KW"/>
</dbReference>
<sequence>MKEKLYNLSPIFIQNILISLYGYKLKRERYSKYYKNKMGELRKRVEPKFDYYGYQLDQLNKFLDYAKKNSVYYSKLISSRSLPLKSVEEIKDIPVLEKEDIRKNIEEIVSIPKSGGIKSQTGGTTGKSLTVYYTNRDMQERMAYLDYFKEKHGIRKGMKRASFGGRTMVPLKQKKKVFWRYNLPLKQMLFSSFHLSEENIPYYIKALNKFKPHSLDGFPSVILQIAKYALRNNIKFTFKPIAIFPNAETLLSEDKKIIEKAFNSIVRDQYASSEGAPFITECPYGSLHLNIDTGVFESVNVRGNVGEIYVTSFTTRGTPLIRYKIGDSVEFKEGICSCGAKTPIIKRIIGRSMDYLYSEERGAVNSPNIANTVKKLPHSVKNIQFVQNEYDRIIVNVVRDDTLYKEEHTNIIIKELQKRLGEKLYFEVRFLDKIPVQNSGKTRFIINNLNK</sequence>
<dbReference type="InterPro" id="IPR053158">
    <property type="entry name" value="CapK_Type1_Caps_Biosynth"/>
</dbReference>
<protein>
    <submittedName>
        <fullName evidence="1">Phenylacetate--CoA ligase family protein</fullName>
    </submittedName>
</protein>
<dbReference type="SUPFAM" id="SSF56801">
    <property type="entry name" value="Acetyl-CoA synthetase-like"/>
    <property type="match status" value="1"/>
</dbReference>
<dbReference type="InterPro" id="IPR042099">
    <property type="entry name" value="ANL_N_sf"/>
</dbReference>
<dbReference type="Proteomes" id="UP000831880">
    <property type="component" value="Chromosome"/>
</dbReference>
<keyword evidence="2" id="KW-1185">Reference proteome</keyword>
<dbReference type="PANTHER" id="PTHR36932">
    <property type="entry name" value="CAPSULAR POLYSACCHARIDE BIOSYNTHESIS PROTEIN"/>
    <property type="match status" value="1"/>
</dbReference>
<dbReference type="RefSeq" id="WP_244754915.1">
    <property type="nucleotide sequence ID" value="NZ_CP095074.1"/>
</dbReference>
<dbReference type="Gene3D" id="3.40.50.12780">
    <property type="entry name" value="N-terminal domain of ligase-like"/>
    <property type="match status" value="1"/>
</dbReference>
<name>A0ABY4H572_9BACI</name>